<name>A0A2N9I9Z2_FAGSY</name>
<evidence type="ECO:0000256" key="1">
    <source>
        <dbReference type="SAM" id="Phobius"/>
    </source>
</evidence>
<keyword evidence="1" id="KW-0472">Membrane</keyword>
<keyword evidence="1" id="KW-1133">Transmembrane helix</keyword>
<accession>A0A2N9I9Z2</accession>
<reference evidence="2" key="1">
    <citation type="submission" date="2018-02" db="EMBL/GenBank/DDBJ databases">
        <authorList>
            <person name="Cohen D.B."/>
            <person name="Kent A.D."/>
        </authorList>
    </citation>
    <scope>NUCLEOTIDE SEQUENCE</scope>
</reference>
<evidence type="ECO:0000313" key="2">
    <source>
        <dbReference type="EMBL" id="SPD20870.1"/>
    </source>
</evidence>
<sequence>MSSTGGVFQGRSRSQKNRTDLLPISAACPLCGLLHFLASPSLNCSLPLGQFRVSRSLRLCLGYGLASRRCSRE</sequence>
<proteinExistence type="predicted"/>
<dbReference type="EMBL" id="OIVN01005109">
    <property type="protein sequence ID" value="SPD20870.1"/>
    <property type="molecule type" value="Genomic_DNA"/>
</dbReference>
<protein>
    <submittedName>
        <fullName evidence="2">Uncharacterized protein</fullName>
    </submittedName>
</protein>
<organism evidence="2">
    <name type="scientific">Fagus sylvatica</name>
    <name type="common">Beechnut</name>
    <dbReference type="NCBI Taxonomy" id="28930"/>
    <lineage>
        <taxon>Eukaryota</taxon>
        <taxon>Viridiplantae</taxon>
        <taxon>Streptophyta</taxon>
        <taxon>Embryophyta</taxon>
        <taxon>Tracheophyta</taxon>
        <taxon>Spermatophyta</taxon>
        <taxon>Magnoliopsida</taxon>
        <taxon>eudicotyledons</taxon>
        <taxon>Gunneridae</taxon>
        <taxon>Pentapetalae</taxon>
        <taxon>rosids</taxon>
        <taxon>fabids</taxon>
        <taxon>Fagales</taxon>
        <taxon>Fagaceae</taxon>
        <taxon>Fagus</taxon>
    </lineage>
</organism>
<gene>
    <name evidence="2" type="ORF">FSB_LOCUS48752</name>
</gene>
<keyword evidence="1" id="KW-0812">Transmembrane</keyword>
<feature type="transmembrane region" description="Helical" evidence="1">
    <location>
        <begin position="21"/>
        <end position="38"/>
    </location>
</feature>
<dbReference type="AlphaFoldDB" id="A0A2N9I9Z2"/>